<dbReference type="InterPro" id="IPR000477">
    <property type="entry name" value="RT_dom"/>
</dbReference>
<protein>
    <recommendedName>
        <fullName evidence="2">Reverse transcriptase domain-containing protein</fullName>
    </recommendedName>
</protein>
<dbReference type="InterPro" id="IPR052343">
    <property type="entry name" value="Retrotransposon-Effector_Assoc"/>
</dbReference>
<dbReference type="Pfam" id="PF00078">
    <property type="entry name" value="RVT_1"/>
    <property type="match status" value="1"/>
</dbReference>
<organism evidence="3 4">
    <name type="scientific">Lolium multiflorum</name>
    <name type="common">Italian ryegrass</name>
    <name type="synonym">Lolium perenne subsp. multiflorum</name>
    <dbReference type="NCBI Taxonomy" id="4521"/>
    <lineage>
        <taxon>Eukaryota</taxon>
        <taxon>Viridiplantae</taxon>
        <taxon>Streptophyta</taxon>
        <taxon>Embryophyta</taxon>
        <taxon>Tracheophyta</taxon>
        <taxon>Spermatophyta</taxon>
        <taxon>Magnoliopsida</taxon>
        <taxon>Liliopsida</taxon>
        <taxon>Poales</taxon>
        <taxon>Poaceae</taxon>
        <taxon>BOP clade</taxon>
        <taxon>Pooideae</taxon>
        <taxon>Poodae</taxon>
        <taxon>Poeae</taxon>
        <taxon>Poeae Chloroplast Group 2 (Poeae type)</taxon>
        <taxon>Loliodinae</taxon>
        <taxon>Loliinae</taxon>
        <taxon>Lolium</taxon>
    </lineage>
</organism>
<keyword evidence="4" id="KW-1185">Reference proteome</keyword>
<dbReference type="CDD" id="cd01650">
    <property type="entry name" value="RT_nLTR_like"/>
    <property type="match status" value="1"/>
</dbReference>
<evidence type="ECO:0000313" key="4">
    <source>
        <dbReference type="Proteomes" id="UP001231189"/>
    </source>
</evidence>
<feature type="compositionally biased region" description="Low complexity" evidence="1">
    <location>
        <begin position="379"/>
        <end position="390"/>
    </location>
</feature>
<feature type="domain" description="Reverse transcriptase" evidence="2">
    <location>
        <begin position="54"/>
        <end position="345"/>
    </location>
</feature>
<dbReference type="AlphaFoldDB" id="A0AAD8U2B4"/>
<dbReference type="InterPro" id="IPR043502">
    <property type="entry name" value="DNA/RNA_pol_sf"/>
</dbReference>
<dbReference type="PANTHER" id="PTHR46890:SF48">
    <property type="entry name" value="RNA-DIRECTED DNA POLYMERASE"/>
    <property type="match status" value="1"/>
</dbReference>
<accession>A0AAD8U2B4</accession>
<feature type="region of interest" description="Disordered" evidence="1">
    <location>
        <begin position="357"/>
        <end position="398"/>
    </location>
</feature>
<proteinExistence type="predicted"/>
<feature type="region of interest" description="Disordered" evidence="1">
    <location>
        <begin position="414"/>
        <end position="433"/>
    </location>
</feature>
<comment type="caution">
    <text evidence="3">The sequence shown here is derived from an EMBL/GenBank/DDBJ whole genome shotgun (WGS) entry which is preliminary data.</text>
</comment>
<sequence>MNEILQAEYTEDEVKKALDSMGDLKAPGADGMPAIFFKRYWGTVGEQVVKEVLHVLRGGSIPEGWNDTIVVLIPKVQNPDKLKDLRPISLCNVVYKLVSKVLANRLKVILGDLISPNQSAFVPGRLISDNTILAYEMSHFMRRKRRGKSHYMALKLDMSKAYDRVEWPFLRGVMEKLGFCNSFVELIMKCISTVSYRFKINGQLTDSIVPGRGLRQGDPISPYLFLLCAEGFSGLLHHAEATGSIKGIKLAPNAPVVNHLLFADDSLLLMEASRSSATAINALLQQRPTTERGSSILTKVSELIDPIYETWDVELVHSIFNPDDAQIILSIPIAEQTEDFLAWHLDNKGPLHPIQFPTSFPNHSPPARLPPLTADQRTAAPPRAAPLGHPGHPPPSPTSNFTRRIGFMRWCPKAHASRPEGSTRSWEESPQRQMRSRVAVGMGSRAATCKTLVLLLHLLPSVCAKSWPDARRPTLPAP</sequence>
<reference evidence="3" key="1">
    <citation type="submission" date="2023-07" db="EMBL/GenBank/DDBJ databases">
        <title>A chromosome-level genome assembly of Lolium multiflorum.</title>
        <authorList>
            <person name="Chen Y."/>
            <person name="Copetti D."/>
            <person name="Kolliker R."/>
            <person name="Studer B."/>
        </authorList>
    </citation>
    <scope>NUCLEOTIDE SEQUENCE</scope>
    <source>
        <strain evidence="3">02402/16</strain>
        <tissue evidence="3">Leaf</tissue>
    </source>
</reference>
<dbReference type="PANTHER" id="PTHR46890">
    <property type="entry name" value="NON-LTR RETROLELEMENT REVERSE TRANSCRIPTASE-LIKE PROTEIN-RELATED"/>
    <property type="match status" value="1"/>
</dbReference>
<dbReference type="Proteomes" id="UP001231189">
    <property type="component" value="Unassembled WGS sequence"/>
</dbReference>
<name>A0AAD8U2B4_LOLMU</name>
<dbReference type="SUPFAM" id="SSF56672">
    <property type="entry name" value="DNA/RNA polymerases"/>
    <property type="match status" value="1"/>
</dbReference>
<evidence type="ECO:0000259" key="2">
    <source>
        <dbReference type="PROSITE" id="PS50878"/>
    </source>
</evidence>
<dbReference type="EMBL" id="JAUUTY010000001">
    <property type="protein sequence ID" value="KAK1696360.1"/>
    <property type="molecule type" value="Genomic_DNA"/>
</dbReference>
<evidence type="ECO:0000313" key="3">
    <source>
        <dbReference type="EMBL" id="KAK1696360.1"/>
    </source>
</evidence>
<gene>
    <name evidence="3" type="ORF">QYE76_013057</name>
</gene>
<dbReference type="PROSITE" id="PS50878">
    <property type="entry name" value="RT_POL"/>
    <property type="match status" value="1"/>
</dbReference>
<evidence type="ECO:0000256" key="1">
    <source>
        <dbReference type="SAM" id="MobiDB-lite"/>
    </source>
</evidence>